<evidence type="ECO:0000256" key="9">
    <source>
        <dbReference type="ARBA" id="ARBA00023235"/>
    </source>
</evidence>
<dbReference type="Pfam" id="PF20511">
    <property type="entry name" value="PMI_typeI_cat"/>
    <property type="match status" value="1"/>
</dbReference>
<keyword evidence="9 14" id="KW-0413">Isomerase</keyword>
<evidence type="ECO:0000256" key="10">
    <source>
        <dbReference type="ARBA" id="ARBA00029741"/>
    </source>
</evidence>
<proteinExistence type="inferred from homology"/>
<keyword evidence="15" id="KW-1185">Reference proteome</keyword>
<dbReference type="NCBIfam" id="TIGR00218">
    <property type="entry name" value="manA"/>
    <property type="match status" value="1"/>
</dbReference>
<evidence type="ECO:0000256" key="12">
    <source>
        <dbReference type="PIRSR" id="PIRSR001480-2"/>
    </source>
</evidence>
<dbReference type="GO" id="GO:0004476">
    <property type="term" value="F:mannose-6-phosphate isomerase activity"/>
    <property type="evidence" value="ECO:0007669"/>
    <property type="project" value="UniProtKB-EC"/>
</dbReference>
<dbReference type="Gene3D" id="2.60.120.10">
    <property type="entry name" value="Jelly Rolls"/>
    <property type="match status" value="2"/>
</dbReference>
<dbReference type="PIRSF" id="PIRSF001480">
    <property type="entry name" value="Mannose-6-phosphate_isomerase"/>
    <property type="match status" value="1"/>
</dbReference>
<dbReference type="PANTHER" id="PTHR10309">
    <property type="entry name" value="MANNOSE-6-PHOSPHATE ISOMERASE"/>
    <property type="match status" value="1"/>
</dbReference>
<dbReference type="GO" id="GO:0009298">
    <property type="term" value="P:GDP-mannose biosynthetic process"/>
    <property type="evidence" value="ECO:0007669"/>
    <property type="project" value="UniProtKB-UniPathway"/>
</dbReference>
<comment type="function">
    <text evidence="2">Involved in the synthesis of the GDP-mannose and dolichol-phosphate-mannose required for a number of critical mannosyl transfer reactions.</text>
</comment>
<dbReference type="Proteomes" id="UP000247810">
    <property type="component" value="Unassembled WGS sequence"/>
</dbReference>
<evidence type="ECO:0000256" key="7">
    <source>
        <dbReference type="ARBA" id="ARBA00022723"/>
    </source>
</evidence>
<sequence length="405" mass="44187">MAAKVFQLKCGLKNDPWGKTGTDSLAGVLGSKTPGNLELDESQPYSEMWMGTYPTVPSRVLSTDELLSDYLKKHPEVVGPSALNKWGPEVPFLPKILSFNKALPLQVHPDKALAEKLHQTDPGKFGDSNHKPEIAIALSNFELFAGFKPLLDMEQLMKLAPLQHFVPPHSASTFDDAVLRQLCRILLTLPSTIVSNTIDDLLAIPDAQFGPTQRYIPNLLDRLRKQCPDTDNGTLVAALLMNYITVGPGEAVCVPADSIHAYLSGDIMECMARSDNVINTGFCPKAECDSVDLFTQALTFKPHSVEDTLLPRKKSDKGTQWKTEVYAPPFSEFNVLGTSLGAGESETHTALSGPSLLVVTKGNGTMKTSSQTLELQQGWVYFVGAGEPIELATERGIALYRPYAE</sequence>
<evidence type="ECO:0000256" key="5">
    <source>
        <dbReference type="ARBA" id="ARBA00011956"/>
    </source>
</evidence>
<evidence type="ECO:0000313" key="15">
    <source>
        <dbReference type="Proteomes" id="UP000247810"/>
    </source>
</evidence>
<evidence type="ECO:0000259" key="13">
    <source>
        <dbReference type="Pfam" id="PF20511"/>
    </source>
</evidence>
<comment type="catalytic activity">
    <reaction evidence="1">
        <text>D-mannose 6-phosphate = D-fructose 6-phosphate</text>
        <dbReference type="Rhea" id="RHEA:12356"/>
        <dbReference type="ChEBI" id="CHEBI:58735"/>
        <dbReference type="ChEBI" id="CHEBI:61527"/>
        <dbReference type="EC" id="5.3.1.8"/>
    </reaction>
</comment>
<dbReference type="AlphaFoldDB" id="A0A319D8E4"/>
<dbReference type="InterPro" id="IPR001250">
    <property type="entry name" value="Man6P_Isoase-1"/>
</dbReference>
<feature type="binding site" evidence="12">
    <location>
        <position position="106"/>
    </location>
    <ligand>
        <name>Zn(2+)</name>
        <dbReference type="ChEBI" id="CHEBI:29105"/>
    </ligand>
</feature>
<protein>
    <recommendedName>
        <fullName evidence="6">Mannose-6-phosphate isomerase</fullName>
        <ecNumber evidence="5">5.3.1.8</ecNumber>
    </recommendedName>
    <alternativeName>
        <fullName evidence="10">Phosphohexomutase</fullName>
    </alternativeName>
    <alternativeName>
        <fullName evidence="11">Phosphomannose isomerase</fullName>
    </alternativeName>
</protein>
<feature type="binding site" evidence="12">
    <location>
        <position position="108"/>
    </location>
    <ligand>
        <name>Zn(2+)</name>
        <dbReference type="ChEBI" id="CHEBI:29105"/>
    </ligand>
</feature>
<comment type="pathway">
    <text evidence="3">Nucleotide-sugar biosynthesis; GDP-alpha-D-mannose biosynthesis; alpha-D-mannose 1-phosphate from D-fructose 6-phosphate: step 1/2.</text>
</comment>
<dbReference type="InterPro" id="IPR046457">
    <property type="entry name" value="PMI_typeI_cat"/>
</dbReference>
<evidence type="ECO:0000313" key="14">
    <source>
        <dbReference type="EMBL" id="PYH93541.1"/>
    </source>
</evidence>
<organism evidence="14 15">
    <name type="scientific">Aspergillus ellipticus CBS 707.79</name>
    <dbReference type="NCBI Taxonomy" id="1448320"/>
    <lineage>
        <taxon>Eukaryota</taxon>
        <taxon>Fungi</taxon>
        <taxon>Dikarya</taxon>
        <taxon>Ascomycota</taxon>
        <taxon>Pezizomycotina</taxon>
        <taxon>Eurotiomycetes</taxon>
        <taxon>Eurotiomycetidae</taxon>
        <taxon>Eurotiales</taxon>
        <taxon>Aspergillaceae</taxon>
        <taxon>Aspergillus</taxon>
        <taxon>Aspergillus subgen. Circumdati</taxon>
    </lineage>
</organism>
<dbReference type="GO" id="GO:0005975">
    <property type="term" value="P:carbohydrate metabolic process"/>
    <property type="evidence" value="ECO:0007669"/>
    <property type="project" value="InterPro"/>
</dbReference>
<name>A0A319D8E4_9EURO</name>
<accession>A0A319D8E4</accession>
<dbReference type="EMBL" id="KZ825891">
    <property type="protein sequence ID" value="PYH93541.1"/>
    <property type="molecule type" value="Genomic_DNA"/>
</dbReference>
<dbReference type="CDD" id="cd07011">
    <property type="entry name" value="cupin_PMI_type_I_N"/>
    <property type="match status" value="1"/>
</dbReference>
<evidence type="ECO:0000256" key="1">
    <source>
        <dbReference type="ARBA" id="ARBA00000757"/>
    </source>
</evidence>
<keyword evidence="7 12" id="KW-0479">Metal-binding</keyword>
<evidence type="ECO:0000256" key="8">
    <source>
        <dbReference type="ARBA" id="ARBA00022833"/>
    </source>
</evidence>
<dbReference type="GO" id="GO:0005829">
    <property type="term" value="C:cytosol"/>
    <property type="evidence" value="ECO:0007669"/>
    <property type="project" value="TreeGrafter"/>
</dbReference>
<dbReference type="UniPathway" id="UPA00126">
    <property type="reaction ID" value="UER00423"/>
</dbReference>
<dbReference type="EC" id="5.3.1.8" evidence="5"/>
<dbReference type="VEuPathDB" id="FungiDB:BO71DRAFT_419990"/>
<evidence type="ECO:0000256" key="11">
    <source>
        <dbReference type="ARBA" id="ARBA00030762"/>
    </source>
</evidence>
<comment type="cofactor">
    <cofactor evidence="12">
        <name>Zn(2+)</name>
        <dbReference type="ChEBI" id="CHEBI:29105"/>
    </cofactor>
    <text evidence="12">Binds 1 zinc ion per subunit.</text>
</comment>
<dbReference type="SUPFAM" id="SSF51182">
    <property type="entry name" value="RmlC-like cupins"/>
    <property type="match status" value="1"/>
</dbReference>
<dbReference type="PANTHER" id="PTHR10309:SF4">
    <property type="entry name" value="MANNOSE-6-PHOSPHATE ISOMERASE"/>
    <property type="match status" value="1"/>
</dbReference>
<reference evidence="14 15" key="1">
    <citation type="submission" date="2018-02" db="EMBL/GenBank/DDBJ databases">
        <title>The genomes of Aspergillus section Nigri reveals drivers in fungal speciation.</title>
        <authorList>
            <consortium name="DOE Joint Genome Institute"/>
            <person name="Vesth T.C."/>
            <person name="Nybo J."/>
            <person name="Theobald S."/>
            <person name="Brandl J."/>
            <person name="Frisvad J.C."/>
            <person name="Nielsen K.F."/>
            <person name="Lyhne E.K."/>
            <person name="Kogle M.E."/>
            <person name="Kuo A."/>
            <person name="Riley R."/>
            <person name="Clum A."/>
            <person name="Nolan M."/>
            <person name="Lipzen A."/>
            <person name="Salamov A."/>
            <person name="Henrissat B."/>
            <person name="Wiebenga A."/>
            <person name="De vries R.P."/>
            <person name="Grigoriev I.V."/>
            <person name="Mortensen U.H."/>
            <person name="Andersen M.R."/>
            <person name="Baker S.E."/>
        </authorList>
    </citation>
    <scope>NUCLEOTIDE SEQUENCE [LARGE SCALE GENOMIC DNA]</scope>
    <source>
        <strain evidence="14 15">CBS 707.79</strain>
    </source>
</reference>
<gene>
    <name evidence="14" type="ORF">BO71DRAFT_419990</name>
</gene>
<dbReference type="InterPro" id="IPR014710">
    <property type="entry name" value="RmlC-like_jellyroll"/>
</dbReference>
<dbReference type="Gene3D" id="1.10.441.10">
    <property type="entry name" value="Phosphomannose Isomerase, domain 2"/>
    <property type="match status" value="1"/>
</dbReference>
<dbReference type="PRINTS" id="PR00714">
    <property type="entry name" value="MAN6PISMRASE"/>
</dbReference>
<comment type="similarity">
    <text evidence="4">Belongs to the mannose-6-phosphate isomerase type 1 family.</text>
</comment>
<evidence type="ECO:0000256" key="6">
    <source>
        <dbReference type="ARBA" id="ARBA00018236"/>
    </source>
</evidence>
<dbReference type="OrthoDB" id="6605218at2759"/>
<keyword evidence="8 12" id="KW-0862">Zinc</keyword>
<evidence type="ECO:0000256" key="4">
    <source>
        <dbReference type="ARBA" id="ARBA00010772"/>
    </source>
</evidence>
<feature type="binding site" evidence="12">
    <location>
        <position position="133"/>
    </location>
    <ligand>
        <name>Zn(2+)</name>
        <dbReference type="ChEBI" id="CHEBI:29105"/>
    </ligand>
</feature>
<feature type="binding site" evidence="12">
    <location>
        <position position="260"/>
    </location>
    <ligand>
        <name>Zn(2+)</name>
        <dbReference type="ChEBI" id="CHEBI:29105"/>
    </ligand>
</feature>
<dbReference type="InterPro" id="IPR016305">
    <property type="entry name" value="Mannose-6-P_Isomerase"/>
</dbReference>
<dbReference type="STRING" id="1448320.A0A319D8E4"/>
<evidence type="ECO:0000256" key="3">
    <source>
        <dbReference type="ARBA" id="ARBA00004666"/>
    </source>
</evidence>
<feature type="domain" description="Phosphomannose isomerase type I catalytic" evidence="13">
    <location>
        <begin position="5"/>
        <end position="150"/>
    </location>
</feature>
<dbReference type="GO" id="GO:0008270">
    <property type="term" value="F:zinc ion binding"/>
    <property type="evidence" value="ECO:0007669"/>
    <property type="project" value="InterPro"/>
</dbReference>
<evidence type="ECO:0000256" key="2">
    <source>
        <dbReference type="ARBA" id="ARBA00002564"/>
    </source>
</evidence>
<dbReference type="InterPro" id="IPR011051">
    <property type="entry name" value="RmlC_Cupin_sf"/>
</dbReference>